<evidence type="ECO:0000256" key="3">
    <source>
        <dbReference type="RuleBase" id="RU363019"/>
    </source>
</evidence>
<comment type="similarity">
    <text evidence="3">Belongs to the cyclophilin-type PPIase family.</text>
</comment>
<reference evidence="5" key="2">
    <citation type="submission" date="2014-07" db="EMBL/GenBank/DDBJ databases">
        <authorList>
            <person name="Hull J."/>
        </authorList>
    </citation>
    <scope>NUCLEOTIDE SEQUENCE</scope>
</reference>
<dbReference type="InterPro" id="IPR002130">
    <property type="entry name" value="Cyclophilin-type_PPIase_dom"/>
</dbReference>
<evidence type="ECO:0000256" key="2">
    <source>
        <dbReference type="ARBA" id="ARBA00023235"/>
    </source>
</evidence>
<dbReference type="PANTHER" id="PTHR11071:SF561">
    <property type="entry name" value="PEPTIDYL-PROLYL CIS-TRANS ISOMERASE D-RELATED"/>
    <property type="match status" value="1"/>
</dbReference>
<dbReference type="InterPro" id="IPR029000">
    <property type="entry name" value="Cyclophilin-like_dom_sf"/>
</dbReference>
<proteinExistence type="inferred from homology"/>
<dbReference type="AlphaFoldDB" id="A0A0A9W3C9"/>
<accession>A0A0A9W3C9</accession>
<dbReference type="Pfam" id="PF00160">
    <property type="entry name" value="Pro_isomerase"/>
    <property type="match status" value="1"/>
</dbReference>
<dbReference type="PRINTS" id="PR00153">
    <property type="entry name" value="CSAPPISMRASE"/>
</dbReference>
<keyword evidence="3" id="KW-0732">Signal</keyword>
<gene>
    <name evidence="5" type="primary">cyp1</name>
    <name evidence="5" type="ORF">CM83_22775</name>
</gene>
<organism evidence="5">
    <name type="scientific">Lygus hesperus</name>
    <name type="common">Western plant bug</name>
    <dbReference type="NCBI Taxonomy" id="30085"/>
    <lineage>
        <taxon>Eukaryota</taxon>
        <taxon>Metazoa</taxon>
        <taxon>Ecdysozoa</taxon>
        <taxon>Arthropoda</taxon>
        <taxon>Hexapoda</taxon>
        <taxon>Insecta</taxon>
        <taxon>Pterygota</taxon>
        <taxon>Neoptera</taxon>
        <taxon>Paraneoptera</taxon>
        <taxon>Hemiptera</taxon>
        <taxon>Heteroptera</taxon>
        <taxon>Panheteroptera</taxon>
        <taxon>Cimicomorpha</taxon>
        <taxon>Miridae</taxon>
        <taxon>Mirini</taxon>
        <taxon>Lygus</taxon>
    </lineage>
</organism>
<dbReference type="EMBL" id="GBHO01041683">
    <property type="protein sequence ID" value="JAG01921.1"/>
    <property type="molecule type" value="Transcribed_RNA"/>
</dbReference>
<name>A0A0A9W3C9_LYGHE</name>
<keyword evidence="2 3" id="KW-0413">Isomerase</keyword>
<evidence type="ECO:0000259" key="4">
    <source>
        <dbReference type="PROSITE" id="PS50072"/>
    </source>
</evidence>
<dbReference type="InterPro" id="IPR020892">
    <property type="entry name" value="Cyclophilin-type_PPIase_CS"/>
</dbReference>
<dbReference type="Gene3D" id="2.40.100.10">
    <property type="entry name" value="Cyclophilin-like"/>
    <property type="match status" value="1"/>
</dbReference>
<feature type="signal peptide" evidence="3">
    <location>
        <begin position="1"/>
        <end position="23"/>
    </location>
</feature>
<dbReference type="GO" id="GO:0003755">
    <property type="term" value="F:peptidyl-prolyl cis-trans isomerase activity"/>
    <property type="evidence" value="ECO:0007669"/>
    <property type="project" value="UniProtKB-UniRule"/>
</dbReference>
<sequence>MYIMHIFVLLFTLTILSTTYARASVVDKPEAASVESIKTWHNSRAVMSISINGQKAGNIIFELFDDDVPKTTENFKQLCTGENGFGYKNSVFHRVIHNFIIQGGHVTHPDGTAGQSIYGQYFADENFKLNHVVGSLSMANHGRNLNGS</sequence>
<dbReference type="PANTHER" id="PTHR11071">
    <property type="entry name" value="PEPTIDYL-PROLYL CIS-TRANS ISOMERASE"/>
    <property type="match status" value="1"/>
</dbReference>
<dbReference type="PROSITE" id="PS00170">
    <property type="entry name" value="CSA_PPIASE_1"/>
    <property type="match status" value="1"/>
</dbReference>
<feature type="chain" id="PRO_5006513939" description="Peptidyl-prolyl cis-trans isomerase" evidence="3">
    <location>
        <begin position="24"/>
        <end position="148"/>
    </location>
</feature>
<evidence type="ECO:0000256" key="1">
    <source>
        <dbReference type="ARBA" id="ARBA00023110"/>
    </source>
</evidence>
<evidence type="ECO:0000313" key="5">
    <source>
        <dbReference type="EMBL" id="JAG01921.1"/>
    </source>
</evidence>
<dbReference type="GO" id="GO:0016018">
    <property type="term" value="F:cyclosporin A binding"/>
    <property type="evidence" value="ECO:0007669"/>
    <property type="project" value="TreeGrafter"/>
</dbReference>
<dbReference type="PROSITE" id="PS50072">
    <property type="entry name" value="CSA_PPIASE_2"/>
    <property type="match status" value="1"/>
</dbReference>
<feature type="domain" description="PPIase cyclophilin-type" evidence="4">
    <location>
        <begin position="46"/>
        <end position="148"/>
    </location>
</feature>
<comment type="catalytic activity">
    <reaction evidence="3">
        <text>[protein]-peptidylproline (omega=180) = [protein]-peptidylproline (omega=0)</text>
        <dbReference type="Rhea" id="RHEA:16237"/>
        <dbReference type="Rhea" id="RHEA-COMP:10747"/>
        <dbReference type="Rhea" id="RHEA-COMP:10748"/>
        <dbReference type="ChEBI" id="CHEBI:83833"/>
        <dbReference type="ChEBI" id="CHEBI:83834"/>
        <dbReference type="EC" id="5.2.1.8"/>
    </reaction>
</comment>
<dbReference type="SUPFAM" id="SSF50891">
    <property type="entry name" value="Cyclophilin-like"/>
    <property type="match status" value="1"/>
</dbReference>
<reference evidence="5" key="1">
    <citation type="journal article" date="2014" name="PLoS ONE">
        <title>Transcriptome-Based Identification of ABC Transporters in the Western Tarnished Plant Bug Lygus hesperus.</title>
        <authorList>
            <person name="Hull J.J."/>
            <person name="Chaney K."/>
            <person name="Geib S.M."/>
            <person name="Fabrick J.A."/>
            <person name="Brent C.S."/>
            <person name="Walsh D."/>
            <person name="Lavine L.C."/>
        </authorList>
    </citation>
    <scope>NUCLEOTIDE SEQUENCE</scope>
</reference>
<dbReference type="EC" id="5.2.1.8" evidence="3"/>
<comment type="function">
    <text evidence="3">PPIases accelerate the folding of proteins. It catalyzes the cis-trans isomerization of proline imidic peptide bonds in oligopeptides.</text>
</comment>
<keyword evidence="1 3" id="KW-0697">Rotamase</keyword>
<dbReference type="GO" id="GO:0005737">
    <property type="term" value="C:cytoplasm"/>
    <property type="evidence" value="ECO:0007669"/>
    <property type="project" value="TreeGrafter"/>
</dbReference>
<protein>
    <recommendedName>
        <fullName evidence="3">Peptidyl-prolyl cis-trans isomerase</fullName>
        <shortName evidence="3">PPIase</shortName>
        <ecNumber evidence="3">5.2.1.8</ecNumber>
    </recommendedName>
</protein>
<dbReference type="GO" id="GO:0006457">
    <property type="term" value="P:protein folding"/>
    <property type="evidence" value="ECO:0007669"/>
    <property type="project" value="InterPro"/>
</dbReference>